<protein>
    <recommendedName>
        <fullName evidence="3">Helix-turn-helix domain of resolvase</fullName>
    </recommendedName>
</protein>
<evidence type="ECO:0000313" key="1">
    <source>
        <dbReference type="EMBL" id="SHI48559.1"/>
    </source>
</evidence>
<dbReference type="Proteomes" id="UP000184512">
    <property type="component" value="Unassembled WGS sequence"/>
</dbReference>
<reference evidence="2" key="1">
    <citation type="submission" date="2016-11" db="EMBL/GenBank/DDBJ databases">
        <authorList>
            <person name="Varghese N."/>
            <person name="Submissions S."/>
        </authorList>
    </citation>
    <scope>NUCLEOTIDE SEQUENCE [LARGE SCALE GENOMIC DNA]</scope>
    <source>
        <strain evidence="2">DSM 12906</strain>
    </source>
</reference>
<accession>A0A1M6BIM6</accession>
<evidence type="ECO:0000313" key="2">
    <source>
        <dbReference type="Proteomes" id="UP000184512"/>
    </source>
</evidence>
<sequence>MLLDPQVNANALTWAADAHKARTSTNVSIGKSSSLVRLVDLRREFENPCPPLKTLSLRRSRGFYKQDRRSSGPTVAHSRGRMVRSLEMPQTLLRPEQVDDLVAEYRAGATLVELASRFGVIRRTVAAYLTRRAVPIRRGSFDPSSIHEAADLYLSRLTLVEVGGRSHRTAS</sequence>
<dbReference type="AlphaFoldDB" id="A0A1M6BIM6"/>
<gene>
    <name evidence="1" type="ORF">SAMN02745244_00444</name>
</gene>
<dbReference type="STRING" id="1123357.SAMN02745244_00444"/>
<dbReference type="RefSeq" id="WP_217652081.1">
    <property type="nucleotide sequence ID" value="NZ_FQZG01000007.1"/>
</dbReference>
<name>A0A1M6BIM6_9ACTN</name>
<dbReference type="EMBL" id="FQZG01000007">
    <property type="protein sequence ID" value="SHI48559.1"/>
    <property type="molecule type" value="Genomic_DNA"/>
</dbReference>
<keyword evidence="2" id="KW-1185">Reference proteome</keyword>
<evidence type="ECO:0008006" key="3">
    <source>
        <dbReference type="Google" id="ProtNLM"/>
    </source>
</evidence>
<dbReference type="Gene3D" id="1.10.10.60">
    <property type="entry name" value="Homeodomain-like"/>
    <property type="match status" value="1"/>
</dbReference>
<organism evidence="1 2">
    <name type="scientific">Tessaracoccus bendigoensis DSM 12906</name>
    <dbReference type="NCBI Taxonomy" id="1123357"/>
    <lineage>
        <taxon>Bacteria</taxon>
        <taxon>Bacillati</taxon>
        <taxon>Actinomycetota</taxon>
        <taxon>Actinomycetes</taxon>
        <taxon>Propionibacteriales</taxon>
        <taxon>Propionibacteriaceae</taxon>
        <taxon>Tessaracoccus</taxon>
    </lineage>
</organism>
<proteinExistence type="predicted"/>